<accession>A0A225VLZ7</accession>
<dbReference type="EMBL" id="NBNE01003919">
    <property type="protein sequence ID" value="OWZ06546.1"/>
    <property type="molecule type" value="Genomic_DNA"/>
</dbReference>
<proteinExistence type="predicted"/>
<evidence type="ECO:0000313" key="3">
    <source>
        <dbReference type="Proteomes" id="UP000198211"/>
    </source>
</evidence>
<dbReference type="OrthoDB" id="1931024at2759"/>
<feature type="domain" description="Reverse transcriptase Ty1/copia-type" evidence="1">
    <location>
        <begin position="58"/>
        <end position="121"/>
    </location>
</feature>
<dbReference type="Pfam" id="PF07727">
    <property type="entry name" value="RVT_2"/>
    <property type="match status" value="1"/>
</dbReference>
<reference evidence="3" key="1">
    <citation type="submission" date="2017-03" db="EMBL/GenBank/DDBJ databases">
        <title>Phytopthora megakarya and P. palmivora, two closely related causual agents of cacao black pod achieved similar genome size and gene model numbers by different mechanisms.</title>
        <authorList>
            <person name="Ali S."/>
            <person name="Shao J."/>
            <person name="Larry D.J."/>
            <person name="Kronmiller B."/>
            <person name="Shen D."/>
            <person name="Strem M.D."/>
            <person name="Melnick R.L."/>
            <person name="Guiltinan M.J."/>
            <person name="Tyler B.M."/>
            <person name="Meinhardt L.W."/>
            <person name="Bailey B.A."/>
        </authorList>
    </citation>
    <scope>NUCLEOTIDE SEQUENCE [LARGE SCALE GENOMIC DNA]</scope>
    <source>
        <strain evidence="3">zdho120</strain>
    </source>
</reference>
<gene>
    <name evidence="2" type="ORF">PHMEG_00021188</name>
</gene>
<protein>
    <submittedName>
        <fullName evidence="2">Gag-pol Polyprotein</fullName>
    </submittedName>
</protein>
<evidence type="ECO:0000259" key="1">
    <source>
        <dbReference type="Pfam" id="PF07727"/>
    </source>
</evidence>
<keyword evidence="3" id="KW-1185">Reference proteome</keyword>
<dbReference type="Proteomes" id="UP000198211">
    <property type="component" value="Unassembled WGS sequence"/>
</dbReference>
<dbReference type="AlphaFoldDB" id="A0A225VLZ7"/>
<dbReference type="STRING" id="4795.A0A225VLZ7"/>
<sequence length="121" mass="14053">MGLHVHQMDVSTAFLNGFRHDDSSTVCKLKKSLYSLNNHRVFVGGKWSDPYSTYRRDVDDITIAASNMKFLEKVKAQLASRFTMKDLGDIHYLLKMEINRDRANKILSMSQHKYIMVLLKK</sequence>
<comment type="caution">
    <text evidence="2">The sequence shown here is derived from an EMBL/GenBank/DDBJ whole genome shotgun (WGS) entry which is preliminary data.</text>
</comment>
<name>A0A225VLZ7_9STRA</name>
<evidence type="ECO:0000313" key="2">
    <source>
        <dbReference type="EMBL" id="OWZ06546.1"/>
    </source>
</evidence>
<organism evidence="2 3">
    <name type="scientific">Phytophthora megakarya</name>
    <dbReference type="NCBI Taxonomy" id="4795"/>
    <lineage>
        <taxon>Eukaryota</taxon>
        <taxon>Sar</taxon>
        <taxon>Stramenopiles</taxon>
        <taxon>Oomycota</taxon>
        <taxon>Peronosporomycetes</taxon>
        <taxon>Peronosporales</taxon>
        <taxon>Peronosporaceae</taxon>
        <taxon>Phytophthora</taxon>
    </lineage>
</organism>
<dbReference type="InterPro" id="IPR013103">
    <property type="entry name" value="RVT_2"/>
</dbReference>